<evidence type="ECO:0000256" key="3">
    <source>
        <dbReference type="ARBA" id="ARBA00022741"/>
    </source>
</evidence>
<dbReference type="NCBIfam" id="TIGR00017">
    <property type="entry name" value="cmk"/>
    <property type="match status" value="1"/>
</dbReference>
<name>A0A1Q9JGT2_9FIRM</name>
<dbReference type="EMBL" id="MJIE01000001">
    <property type="protein sequence ID" value="OLR55440.1"/>
    <property type="molecule type" value="Genomic_DNA"/>
</dbReference>
<dbReference type="HAMAP" id="MF_00238">
    <property type="entry name" value="Cytidyl_kinase_type1"/>
    <property type="match status" value="1"/>
</dbReference>
<keyword evidence="4 8" id="KW-0418">Kinase</keyword>
<dbReference type="InterPro" id="IPR003136">
    <property type="entry name" value="Cytidylate_kin"/>
</dbReference>
<reference evidence="10 11" key="1">
    <citation type="journal article" date="2016" name="Appl. Environ. Microbiol.">
        <title>Function and Phylogeny of Bacterial Butyryl Coenzyme A:Acetate Transferases and Their Diversity in the Proximal Colon of Swine.</title>
        <authorList>
            <person name="Trachsel J."/>
            <person name="Bayles D.O."/>
            <person name="Looft T."/>
            <person name="Levine U.Y."/>
            <person name="Allen H.K."/>
        </authorList>
    </citation>
    <scope>NUCLEOTIDE SEQUENCE [LARGE SCALE GENOMIC DNA]</scope>
    <source>
        <strain evidence="10 11">68-3-10</strain>
    </source>
</reference>
<dbReference type="SUPFAM" id="SSF52540">
    <property type="entry name" value="P-loop containing nucleoside triphosphate hydrolases"/>
    <property type="match status" value="1"/>
</dbReference>
<dbReference type="Gene3D" id="3.40.50.300">
    <property type="entry name" value="P-loop containing nucleotide triphosphate hydrolases"/>
    <property type="match status" value="1"/>
</dbReference>
<accession>A0A1Q9JGT2</accession>
<dbReference type="CDD" id="cd02020">
    <property type="entry name" value="CMPK"/>
    <property type="match status" value="1"/>
</dbReference>
<evidence type="ECO:0000256" key="4">
    <source>
        <dbReference type="ARBA" id="ARBA00022777"/>
    </source>
</evidence>
<dbReference type="PANTHER" id="PTHR21299:SF2">
    <property type="entry name" value="CYTIDYLATE KINASE"/>
    <property type="match status" value="1"/>
</dbReference>
<dbReference type="RefSeq" id="WP_075712435.1">
    <property type="nucleotide sequence ID" value="NZ_MJIE01000001.1"/>
</dbReference>
<evidence type="ECO:0000313" key="10">
    <source>
        <dbReference type="EMBL" id="OLR55440.1"/>
    </source>
</evidence>
<evidence type="ECO:0000256" key="6">
    <source>
        <dbReference type="ARBA" id="ARBA00047615"/>
    </source>
</evidence>
<comment type="caution">
    <text evidence="10">The sequence shown here is derived from an EMBL/GenBank/DDBJ whole genome shotgun (WGS) entry which is preliminary data.</text>
</comment>
<evidence type="ECO:0000256" key="1">
    <source>
        <dbReference type="ARBA" id="ARBA00009427"/>
    </source>
</evidence>
<dbReference type="OrthoDB" id="9807434at2"/>
<evidence type="ECO:0000256" key="8">
    <source>
        <dbReference type="HAMAP-Rule" id="MF_00238"/>
    </source>
</evidence>
<evidence type="ECO:0000256" key="2">
    <source>
        <dbReference type="ARBA" id="ARBA00022679"/>
    </source>
</evidence>
<gene>
    <name evidence="8" type="primary">cmk</name>
    <name evidence="10" type="ORF">BHK98_04800</name>
</gene>
<dbReference type="PANTHER" id="PTHR21299">
    <property type="entry name" value="CYTIDYLATE KINASE/PANTOATE-BETA-ALANINE LIGASE"/>
    <property type="match status" value="1"/>
</dbReference>
<dbReference type="GO" id="GO:0005524">
    <property type="term" value="F:ATP binding"/>
    <property type="evidence" value="ECO:0007669"/>
    <property type="project" value="UniProtKB-UniRule"/>
</dbReference>
<keyword evidence="2 8" id="KW-0808">Transferase</keyword>
<organism evidence="10 11">
    <name type="scientific">Hornefia porci</name>
    <dbReference type="NCBI Taxonomy" id="2652292"/>
    <lineage>
        <taxon>Bacteria</taxon>
        <taxon>Bacillati</taxon>
        <taxon>Bacillota</taxon>
        <taxon>Clostridia</taxon>
        <taxon>Peptostreptococcales</taxon>
        <taxon>Anaerovoracaceae</taxon>
        <taxon>Hornefia</taxon>
    </lineage>
</organism>
<proteinExistence type="inferred from homology"/>
<dbReference type="InterPro" id="IPR027417">
    <property type="entry name" value="P-loop_NTPase"/>
</dbReference>
<evidence type="ECO:0000259" key="9">
    <source>
        <dbReference type="Pfam" id="PF02224"/>
    </source>
</evidence>
<dbReference type="Pfam" id="PF02224">
    <property type="entry name" value="Cytidylate_kin"/>
    <property type="match status" value="1"/>
</dbReference>
<comment type="catalytic activity">
    <reaction evidence="6 8">
        <text>dCMP + ATP = dCDP + ADP</text>
        <dbReference type="Rhea" id="RHEA:25094"/>
        <dbReference type="ChEBI" id="CHEBI:30616"/>
        <dbReference type="ChEBI" id="CHEBI:57566"/>
        <dbReference type="ChEBI" id="CHEBI:58593"/>
        <dbReference type="ChEBI" id="CHEBI:456216"/>
        <dbReference type="EC" id="2.7.4.25"/>
    </reaction>
</comment>
<dbReference type="GO" id="GO:0015949">
    <property type="term" value="P:nucleobase-containing small molecule interconversion"/>
    <property type="evidence" value="ECO:0007669"/>
    <property type="project" value="TreeGrafter"/>
</dbReference>
<keyword evidence="8" id="KW-0963">Cytoplasm</keyword>
<dbReference type="InterPro" id="IPR011994">
    <property type="entry name" value="Cytidylate_kinase_dom"/>
</dbReference>
<sequence length="223" mass="24615">MSSSDSVIRIAIDGPSGAGKSTIAKAVAAKLGVEYVDTGAMYRAVGYKMKREGIDPGDGKRLEAALADTDIDFQNGVICLDGEDVSGRIRTPEISEAASVYSALPAVREKLVRAQREIGHRRSVVMDGRDIGTNVFPDAQFKFYLTADAEERARRRFLELQEKGGTETMEQVLEDIRQRDYNDTHRALNPLRKAEDAIEVDSTDMSPQEVIDAIYSRIKEGRS</sequence>
<evidence type="ECO:0000256" key="7">
    <source>
        <dbReference type="ARBA" id="ARBA00048478"/>
    </source>
</evidence>
<dbReference type="GO" id="GO:0005829">
    <property type="term" value="C:cytosol"/>
    <property type="evidence" value="ECO:0007669"/>
    <property type="project" value="TreeGrafter"/>
</dbReference>
<protein>
    <recommendedName>
        <fullName evidence="8">Cytidylate kinase</fullName>
        <shortName evidence="8">CK</shortName>
        <ecNumber evidence="8">2.7.4.25</ecNumber>
    </recommendedName>
    <alternativeName>
        <fullName evidence="8">Cytidine monophosphate kinase</fullName>
        <shortName evidence="8">CMP kinase</shortName>
    </alternativeName>
</protein>
<dbReference type="Proteomes" id="UP000187404">
    <property type="component" value="Unassembled WGS sequence"/>
</dbReference>
<dbReference type="AlphaFoldDB" id="A0A1Q9JGT2"/>
<evidence type="ECO:0000256" key="5">
    <source>
        <dbReference type="ARBA" id="ARBA00022840"/>
    </source>
</evidence>
<comment type="similarity">
    <text evidence="1 8">Belongs to the cytidylate kinase family. Type 1 subfamily.</text>
</comment>
<dbReference type="GO" id="GO:0006220">
    <property type="term" value="P:pyrimidine nucleotide metabolic process"/>
    <property type="evidence" value="ECO:0007669"/>
    <property type="project" value="UniProtKB-UniRule"/>
</dbReference>
<keyword evidence="3 8" id="KW-0547">Nucleotide-binding</keyword>
<evidence type="ECO:0000313" key="11">
    <source>
        <dbReference type="Proteomes" id="UP000187404"/>
    </source>
</evidence>
<comment type="catalytic activity">
    <reaction evidence="7 8">
        <text>CMP + ATP = CDP + ADP</text>
        <dbReference type="Rhea" id="RHEA:11600"/>
        <dbReference type="ChEBI" id="CHEBI:30616"/>
        <dbReference type="ChEBI" id="CHEBI:58069"/>
        <dbReference type="ChEBI" id="CHEBI:60377"/>
        <dbReference type="ChEBI" id="CHEBI:456216"/>
        <dbReference type="EC" id="2.7.4.25"/>
    </reaction>
</comment>
<keyword evidence="11" id="KW-1185">Reference proteome</keyword>
<comment type="subcellular location">
    <subcellularLocation>
        <location evidence="8">Cytoplasm</location>
    </subcellularLocation>
</comment>
<dbReference type="GO" id="GO:0036430">
    <property type="term" value="F:CMP kinase activity"/>
    <property type="evidence" value="ECO:0007669"/>
    <property type="project" value="RHEA"/>
</dbReference>
<dbReference type="EC" id="2.7.4.25" evidence="8"/>
<keyword evidence="5 8" id="KW-0067">ATP-binding</keyword>
<dbReference type="GO" id="GO:0036431">
    <property type="term" value="F:dCMP kinase activity"/>
    <property type="evidence" value="ECO:0007669"/>
    <property type="project" value="InterPro"/>
</dbReference>
<feature type="domain" description="Cytidylate kinase" evidence="9">
    <location>
        <begin position="10"/>
        <end position="219"/>
    </location>
</feature>
<feature type="binding site" evidence="8">
    <location>
        <begin position="14"/>
        <end position="22"/>
    </location>
    <ligand>
        <name>ATP</name>
        <dbReference type="ChEBI" id="CHEBI:30616"/>
    </ligand>
</feature>
<dbReference type="STRING" id="1261640.BHK98_04800"/>